<reference evidence="3 4" key="1">
    <citation type="submission" date="2016-06" db="EMBL/GenBank/DDBJ databases">
        <title>Evolution of pathogenesis and genome organization in the Tremellales.</title>
        <authorList>
            <person name="Cuomo C."/>
            <person name="Litvintseva A."/>
            <person name="Heitman J."/>
            <person name="Chen Y."/>
            <person name="Sun S."/>
            <person name="Springer D."/>
            <person name="Dromer F."/>
            <person name="Young S."/>
            <person name="Zeng Q."/>
            <person name="Chapman S."/>
            <person name="Gujja S."/>
            <person name="Saif S."/>
            <person name="Birren B."/>
        </authorList>
    </citation>
    <scope>NUCLEOTIDE SEQUENCE [LARGE SCALE GENOMIC DNA]</scope>
    <source>
        <strain evidence="3 4">CBS 6039</strain>
    </source>
</reference>
<gene>
    <name evidence="3" type="ORF">L202_03790</name>
</gene>
<evidence type="ECO:0000313" key="3">
    <source>
        <dbReference type="EMBL" id="ODN79901.1"/>
    </source>
</evidence>
<evidence type="ECO:0000256" key="2">
    <source>
        <dbReference type="SAM" id="Phobius"/>
    </source>
</evidence>
<organism evidence="3 4">
    <name type="scientific">Cryptococcus amylolentus CBS 6039</name>
    <dbReference type="NCBI Taxonomy" id="1295533"/>
    <lineage>
        <taxon>Eukaryota</taxon>
        <taxon>Fungi</taxon>
        <taxon>Dikarya</taxon>
        <taxon>Basidiomycota</taxon>
        <taxon>Agaricomycotina</taxon>
        <taxon>Tremellomycetes</taxon>
        <taxon>Tremellales</taxon>
        <taxon>Cryptococcaceae</taxon>
        <taxon>Cryptococcus</taxon>
    </lineage>
</organism>
<feature type="transmembrane region" description="Helical" evidence="2">
    <location>
        <begin position="189"/>
        <end position="214"/>
    </location>
</feature>
<name>A0A1E3HWC4_9TREE</name>
<accession>A0A1E3HWC4</accession>
<protein>
    <submittedName>
        <fullName evidence="3">Uncharacterized protein</fullName>
    </submittedName>
</protein>
<feature type="compositionally biased region" description="Basic and acidic residues" evidence="1">
    <location>
        <begin position="70"/>
        <end position="81"/>
    </location>
</feature>
<evidence type="ECO:0000256" key="1">
    <source>
        <dbReference type="SAM" id="MobiDB-lite"/>
    </source>
</evidence>
<dbReference type="RefSeq" id="XP_018994748.1">
    <property type="nucleotide sequence ID" value="XM_019137722.1"/>
</dbReference>
<dbReference type="Proteomes" id="UP000094065">
    <property type="component" value="Unassembled WGS sequence"/>
</dbReference>
<keyword evidence="4" id="KW-1185">Reference proteome</keyword>
<feature type="transmembrane region" description="Helical" evidence="2">
    <location>
        <begin position="100"/>
        <end position="126"/>
    </location>
</feature>
<keyword evidence="2" id="KW-1133">Transmembrane helix</keyword>
<evidence type="ECO:0000313" key="4">
    <source>
        <dbReference type="Proteomes" id="UP000094065"/>
    </source>
</evidence>
<dbReference type="GeneID" id="30155099"/>
<comment type="caution">
    <text evidence="3">The sequence shown here is derived from an EMBL/GenBank/DDBJ whole genome shotgun (WGS) entry which is preliminary data.</text>
</comment>
<keyword evidence="2" id="KW-0812">Transmembrane</keyword>
<dbReference type="AlphaFoldDB" id="A0A1E3HWC4"/>
<proteinExistence type="predicted"/>
<feature type="region of interest" description="Disordered" evidence="1">
    <location>
        <begin position="1"/>
        <end position="81"/>
    </location>
</feature>
<keyword evidence="2" id="KW-0472">Membrane</keyword>
<dbReference type="OrthoDB" id="10306777at2759"/>
<sequence>MQNTNPYNSHILPTFHAVKPDPPSPTSPNFPRYSPFAARSKDAPPSFPSSTDNDQHPLRHRTHPGHKRHLSIDPVREEEPGHTVYNQKEDIEDVVERVEAMNVGVCIAAVAMDAVAVAGFVLVWILVSQGKSSRTTRLCIALPYSLLSTCYILSRRKHNANHLSDLNRVMWHYGEDAVKGNAMKEGLGMLSWIVLSGFWALWFAVGMGLVGWCWHGVDTYGDFLGAVCSKLPIF</sequence>
<feature type="compositionally biased region" description="Basic residues" evidence="1">
    <location>
        <begin position="58"/>
        <end position="69"/>
    </location>
</feature>
<dbReference type="EMBL" id="AWGJ01000005">
    <property type="protein sequence ID" value="ODN79901.1"/>
    <property type="molecule type" value="Genomic_DNA"/>
</dbReference>